<dbReference type="Pfam" id="PF00078">
    <property type="entry name" value="RVT_1"/>
    <property type="match status" value="1"/>
</dbReference>
<dbReference type="InterPro" id="IPR000477">
    <property type="entry name" value="RT_dom"/>
</dbReference>
<name>A0A803PVJ2_CANSA</name>
<proteinExistence type="predicted"/>
<evidence type="ECO:0000313" key="3">
    <source>
        <dbReference type="Proteomes" id="UP000596661"/>
    </source>
</evidence>
<dbReference type="Pfam" id="PF13456">
    <property type="entry name" value="RVT_3"/>
    <property type="match status" value="1"/>
</dbReference>
<dbReference type="GO" id="GO:0004523">
    <property type="term" value="F:RNA-DNA hybrid ribonuclease activity"/>
    <property type="evidence" value="ECO:0007669"/>
    <property type="project" value="InterPro"/>
</dbReference>
<sequence length="1285" mass="146459">MEDLAQKLGFNKINCVGARGLAGGSCLMWNNSIDMVVNYFAEGFFEATVWDNHTQSNWKLYAVYGTPYIGAKETFWESLETEISLCHMPWVLIGDLNCISNQEEKSGGRRVTANDTKWLSNFMEASGGVDLQFIGNKYTWQNNRFSGGLIRERLDRAIVSSDWLIEYAAAGVRNMPISISDHAPIILDTHLFASRGFIPFRFFEAWSWEESCKQEVALAWSSSGNDTVSFIRNIDKSRRAIQVWKKTHTSLNEGEIKHLECRLQWIQNQPISDLLKEEEARIHALISDSWLKLESMWRQKSRETWLSLGDKNTRFFHAATVIRKRRNSIWSIKDKGGRVWKDKKHIAEIINQHFQELFSSSNPLINGDFDDLFNTRIDSQSNECFAATPSEAEIREAVFSLHPLKAPGPDGFSGVFYRRYWDLVGPSLCITVKEFFSTGYMHPKLNTTFICLIPKVEFPLSVDQFRPISLCNFSYKVIAKILSNRLRPLMNSLVSPFQSAFIPGRWIAESSILTQELVHKIRQKRGVGGLMALKLDMHKAYDKMEWSFLDKVLCANGFNDRCRKLLMACVTSVSYSVLLNGSPLRKISPQRGLRQGDPISPFLFLLCQEVLSKIICKAEERGAIHGIKIAHSAPPVSHLMFADDTILFARANEKEAKNLMECISLYENWSGQSCSKPKSSVLFSRNLSSQRKEQILGNLNIDQVRGDERHLGNPFIFKRRKKEDYFRLKESMMKKLEGWKMKLLSYAGRLTLIKSVTSAIPIYAMSTSRIPLSSCRELDALMRKFWWLGKALVAKLAWNLASHEDRPWVNCLLKKYCNHESFWSVKKKSNDSFQWKCILGSRDTILKGTISVAASGSSISFWHQPWIPWMEYHEFANLMNSLRGRGYTIKTLEDVSIENKWNEELIEQVFGHELGTRISNIPRIPSPFSDQVFWKSNQVGIFSVKEAYRVDNASRFGIGKNLWKWIWGNGVHPRVSVMLWRVLNEAIPTKNRLPFLNDKFCNLCDTEVESAFHLFWQCSFSRAIWFGGIFSIRTECFSDDNLINLFEKVLDLQGAAHRFDLLNYVGCVFTEIWHQRNALCIRNAAANTTVALHKIGTRFFELQNISNNLGRTELNMTNPVPLNTAARSSSADYRCSSNVVFSDASWTRENAGIAAVCVDTHNGSWSIQSQKIKALSALEAEFQAISLALSRAAELGWQEVHLLSDSSTAIKALSNSGGCPDWKFANVFYSIINLSRKFLNCHFFYINRSLNVVADGAAKNARIASESAILYQGEGNPPVIPIYFP</sequence>
<dbReference type="GO" id="GO:0003676">
    <property type="term" value="F:nucleic acid binding"/>
    <property type="evidence" value="ECO:0007669"/>
    <property type="project" value="InterPro"/>
</dbReference>
<dbReference type="SUPFAM" id="SSF56672">
    <property type="entry name" value="DNA/RNA polymerases"/>
    <property type="match status" value="1"/>
</dbReference>
<dbReference type="EnsemblPlants" id="evm.model.06.1686">
    <property type="protein sequence ID" value="cds.evm.model.06.1686"/>
    <property type="gene ID" value="evm.TU.06.1686"/>
</dbReference>
<dbReference type="Pfam" id="PF13966">
    <property type="entry name" value="zf-RVT"/>
    <property type="match status" value="1"/>
</dbReference>
<dbReference type="Proteomes" id="UP000596661">
    <property type="component" value="Chromosome 6"/>
</dbReference>
<organism evidence="2 3">
    <name type="scientific">Cannabis sativa</name>
    <name type="common">Hemp</name>
    <name type="synonym">Marijuana</name>
    <dbReference type="NCBI Taxonomy" id="3483"/>
    <lineage>
        <taxon>Eukaryota</taxon>
        <taxon>Viridiplantae</taxon>
        <taxon>Streptophyta</taxon>
        <taxon>Embryophyta</taxon>
        <taxon>Tracheophyta</taxon>
        <taxon>Spermatophyta</taxon>
        <taxon>Magnoliopsida</taxon>
        <taxon>eudicotyledons</taxon>
        <taxon>Gunneridae</taxon>
        <taxon>Pentapetalae</taxon>
        <taxon>rosids</taxon>
        <taxon>fabids</taxon>
        <taxon>Rosales</taxon>
        <taxon>Cannabaceae</taxon>
        <taxon>Cannabis</taxon>
    </lineage>
</organism>
<dbReference type="InterPro" id="IPR012337">
    <property type="entry name" value="RNaseH-like_sf"/>
</dbReference>
<dbReference type="InterPro" id="IPR036397">
    <property type="entry name" value="RNaseH_sf"/>
</dbReference>
<dbReference type="PROSITE" id="PS50878">
    <property type="entry name" value="RT_POL"/>
    <property type="match status" value="1"/>
</dbReference>
<dbReference type="SUPFAM" id="SSF56219">
    <property type="entry name" value="DNase I-like"/>
    <property type="match status" value="1"/>
</dbReference>
<reference evidence="2" key="2">
    <citation type="submission" date="2021-03" db="UniProtKB">
        <authorList>
            <consortium name="EnsemblPlants"/>
        </authorList>
    </citation>
    <scope>IDENTIFICATION</scope>
</reference>
<evidence type="ECO:0000313" key="2">
    <source>
        <dbReference type="EnsemblPlants" id="cds.evm.model.06.1686"/>
    </source>
</evidence>
<dbReference type="InterPro" id="IPR002156">
    <property type="entry name" value="RNaseH_domain"/>
</dbReference>
<dbReference type="SUPFAM" id="SSF53098">
    <property type="entry name" value="Ribonuclease H-like"/>
    <property type="match status" value="1"/>
</dbReference>
<dbReference type="PANTHER" id="PTHR33116">
    <property type="entry name" value="REVERSE TRANSCRIPTASE ZINC-BINDING DOMAIN-CONTAINING PROTEIN-RELATED-RELATED"/>
    <property type="match status" value="1"/>
</dbReference>
<reference evidence="2" key="1">
    <citation type="submission" date="2018-11" db="EMBL/GenBank/DDBJ databases">
        <authorList>
            <person name="Grassa J C."/>
        </authorList>
    </citation>
    <scope>NUCLEOTIDE SEQUENCE [LARGE SCALE GENOMIC DNA]</scope>
</reference>
<dbReference type="Gramene" id="evm.model.06.1686">
    <property type="protein sequence ID" value="cds.evm.model.06.1686"/>
    <property type="gene ID" value="evm.TU.06.1686"/>
</dbReference>
<dbReference type="CDD" id="cd06222">
    <property type="entry name" value="RNase_H_like"/>
    <property type="match status" value="1"/>
</dbReference>
<feature type="domain" description="Reverse transcriptase" evidence="1">
    <location>
        <begin position="434"/>
        <end position="700"/>
    </location>
</feature>
<keyword evidence="3" id="KW-1185">Reference proteome</keyword>
<dbReference type="CDD" id="cd01650">
    <property type="entry name" value="RT_nLTR_like"/>
    <property type="match status" value="1"/>
</dbReference>
<dbReference type="Gene3D" id="3.30.420.10">
    <property type="entry name" value="Ribonuclease H-like superfamily/Ribonuclease H"/>
    <property type="match status" value="1"/>
</dbReference>
<accession>A0A803PVJ2</accession>
<dbReference type="InterPro" id="IPR043502">
    <property type="entry name" value="DNA/RNA_pol_sf"/>
</dbReference>
<protein>
    <recommendedName>
        <fullName evidence="1">Reverse transcriptase domain-containing protein</fullName>
    </recommendedName>
</protein>
<dbReference type="OMA" id="ATIWNER"/>
<dbReference type="EMBL" id="UZAU01000616">
    <property type="status" value="NOT_ANNOTATED_CDS"/>
    <property type="molecule type" value="Genomic_DNA"/>
</dbReference>
<dbReference type="InterPro" id="IPR044730">
    <property type="entry name" value="RNase_H-like_dom_plant"/>
</dbReference>
<dbReference type="Gene3D" id="3.60.10.10">
    <property type="entry name" value="Endonuclease/exonuclease/phosphatase"/>
    <property type="match status" value="1"/>
</dbReference>
<dbReference type="InterPro" id="IPR026960">
    <property type="entry name" value="RVT-Znf"/>
</dbReference>
<dbReference type="PANTHER" id="PTHR33116:SF86">
    <property type="entry name" value="REVERSE TRANSCRIPTASE DOMAIN-CONTAINING PROTEIN"/>
    <property type="match status" value="1"/>
</dbReference>
<dbReference type="InterPro" id="IPR036691">
    <property type="entry name" value="Endo/exonu/phosph_ase_sf"/>
</dbReference>
<evidence type="ECO:0000259" key="1">
    <source>
        <dbReference type="PROSITE" id="PS50878"/>
    </source>
</evidence>